<comment type="caution">
    <text evidence="2">The sequence shown here is derived from an EMBL/GenBank/DDBJ whole genome shotgun (WGS) entry which is preliminary data.</text>
</comment>
<reference evidence="2" key="1">
    <citation type="submission" date="2020-08" db="EMBL/GenBank/DDBJ databases">
        <title>Multicomponent nature underlies the extraordinary mechanical properties of spider dragline silk.</title>
        <authorList>
            <person name="Kono N."/>
            <person name="Nakamura H."/>
            <person name="Mori M."/>
            <person name="Yoshida Y."/>
            <person name="Ohtoshi R."/>
            <person name="Malay A.D."/>
            <person name="Moran D.A.P."/>
            <person name="Tomita M."/>
            <person name="Numata K."/>
            <person name="Arakawa K."/>
        </authorList>
    </citation>
    <scope>NUCLEOTIDE SEQUENCE</scope>
</reference>
<accession>A0A8X6Y2W0</accession>
<keyword evidence="1" id="KW-0472">Membrane</keyword>
<organism evidence="2 3">
    <name type="scientific">Trichonephila inaurata madagascariensis</name>
    <dbReference type="NCBI Taxonomy" id="2747483"/>
    <lineage>
        <taxon>Eukaryota</taxon>
        <taxon>Metazoa</taxon>
        <taxon>Ecdysozoa</taxon>
        <taxon>Arthropoda</taxon>
        <taxon>Chelicerata</taxon>
        <taxon>Arachnida</taxon>
        <taxon>Araneae</taxon>
        <taxon>Araneomorphae</taxon>
        <taxon>Entelegynae</taxon>
        <taxon>Araneoidea</taxon>
        <taxon>Nephilidae</taxon>
        <taxon>Trichonephila</taxon>
        <taxon>Trichonephila inaurata</taxon>
    </lineage>
</organism>
<proteinExistence type="predicted"/>
<gene>
    <name evidence="2" type="ORF">TNIN_52161</name>
</gene>
<keyword evidence="3" id="KW-1185">Reference proteome</keyword>
<keyword evidence="1" id="KW-1133">Transmembrane helix</keyword>
<name>A0A8X6Y2W0_9ARAC</name>
<feature type="transmembrane region" description="Helical" evidence="1">
    <location>
        <begin position="28"/>
        <end position="46"/>
    </location>
</feature>
<dbReference type="AlphaFoldDB" id="A0A8X6Y2W0"/>
<evidence type="ECO:0000313" key="2">
    <source>
        <dbReference type="EMBL" id="GFY64643.1"/>
    </source>
</evidence>
<dbReference type="Proteomes" id="UP000886998">
    <property type="component" value="Unassembled WGS sequence"/>
</dbReference>
<protein>
    <submittedName>
        <fullName evidence="2">Uncharacterized protein</fullName>
    </submittedName>
</protein>
<sequence>MTGTTVLSVMSADRPLLKLSSVAECKRIWVFYFEVVGIIWVLSPMMEDRISLWRWEMSTAEFKYCEQDNL</sequence>
<dbReference type="EMBL" id="BMAV01015341">
    <property type="protein sequence ID" value="GFY64643.1"/>
    <property type="molecule type" value="Genomic_DNA"/>
</dbReference>
<keyword evidence="1" id="KW-0812">Transmembrane</keyword>
<evidence type="ECO:0000313" key="3">
    <source>
        <dbReference type="Proteomes" id="UP000886998"/>
    </source>
</evidence>
<evidence type="ECO:0000256" key="1">
    <source>
        <dbReference type="SAM" id="Phobius"/>
    </source>
</evidence>